<dbReference type="SUPFAM" id="SSF109854">
    <property type="entry name" value="DinB/YfiT-like putative metalloenzymes"/>
    <property type="match status" value="1"/>
</dbReference>
<proteinExistence type="predicted"/>
<sequence>MMLSKIGSNTSPHKMIGKLMSISERIEEYLAGPETLRQAIAGMTDSDIDAAPIPGKWSTRQIICHIADFEPVYADRMKRVIAEEDPPLMGGDPDLFAERLAYEQRDLEEEFQLMIAVRQHMGRILKSIGPEDFQRTGNHSRDGALSLTDLLSRITNHIPHHIKFIREKRNALNI</sequence>
<dbReference type="EC" id="3.-.-.-" evidence="2"/>
<dbReference type="KEGG" id="gaw:V144x_19720"/>
<dbReference type="InterPro" id="IPR034660">
    <property type="entry name" value="DinB/YfiT-like"/>
</dbReference>
<accession>A0A517VU38</accession>
<evidence type="ECO:0000259" key="1">
    <source>
        <dbReference type="Pfam" id="PF12867"/>
    </source>
</evidence>
<evidence type="ECO:0000313" key="2">
    <source>
        <dbReference type="EMBL" id="QDT96515.1"/>
    </source>
</evidence>
<dbReference type="InterPro" id="IPR024775">
    <property type="entry name" value="DinB-like"/>
</dbReference>
<feature type="domain" description="DinB-like" evidence="1">
    <location>
        <begin position="32"/>
        <end position="165"/>
    </location>
</feature>
<protein>
    <submittedName>
        <fullName evidence="2">Metal-dependent hydrolase YfiT</fullName>
        <ecNumber evidence="2">3.-.-.-</ecNumber>
    </submittedName>
</protein>
<dbReference type="Pfam" id="PF12867">
    <property type="entry name" value="DinB_2"/>
    <property type="match status" value="1"/>
</dbReference>
<name>A0A517VU38_9PLAN</name>
<evidence type="ECO:0000313" key="3">
    <source>
        <dbReference type="Proteomes" id="UP000318704"/>
    </source>
</evidence>
<dbReference type="GO" id="GO:0016787">
    <property type="term" value="F:hydrolase activity"/>
    <property type="evidence" value="ECO:0007669"/>
    <property type="project" value="UniProtKB-KW"/>
</dbReference>
<dbReference type="Proteomes" id="UP000318704">
    <property type="component" value="Chromosome"/>
</dbReference>
<dbReference type="AlphaFoldDB" id="A0A517VU38"/>
<dbReference type="RefSeq" id="WP_232102772.1">
    <property type="nucleotide sequence ID" value="NZ_CP037920.1"/>
</dbReference>
<dbReference type="EMBL" id="CP037920">
    <property type="protein sequence ID" value="QDT96515.1"/>
    <property type="molecule type" value="Genomic_DNA"/>
</dbReference>
<organism evidence="2 3">
    <name type="scientific">Gimesia aquarii</name>
    <dbReference type="NCBI Taxonomy" id="2527964"/>
    <lineage>
        <taxon>Bacteria</taxon>
        <taxon>Pseudomonadati</taxon>
        <taxon>Planctomycetota</taxon>
        <taxon>Planctomycetia</taxon>
        <taxon>Planctomycetales</taxon>
        <taxon>Planctomycetaceae</taxon>
        <taxon>Gimesia</taxon>
    </lineage>
</organism>
<reference evidence="2 3" key="1">
    <citation type="submission" date="2019-03" db="EMBL/GenBank/DDBJ databases">
        <title>Deep-cultivation of Planctomycetes and their phenomic and genomic characterization uncovers novel biology.</title>
        <authorList>
            <person name="Wiegand S."/>
            <person name="Jogler M."/>
            <person name="Boedeker C."/>
            <person name="Pinto D."/>
            <person name="Vollmers J."/>
            <person name="Rivas-Marin E."/>
            <person name="Kohn T."/>
            <person name="Peeters S.H."/>
            <person name="Heuer A."/>
            <person name="Rast P."/>
            <person name="Oberbeckmann S."/>
            <person name="Bunk B."/>
            <person name="Jeske O."/>
            <person name="Meyerdierks A."/>
            <person name="Storesund J.E."/>
            <person name="Kallscheuer N."/>
            <person name="Luecker S."/>
            <person name="Lage O.M."/>
            <person name="Pohl T."/>
            <person name="Merkel B.J."/>
            <person name="Hornburger P."/>
            <person name="Mueller R.-W."/>
            <person name="Bruemmer F."/>
            <person name="Labrenz M."/>
            <person name="Spormann A.M."/>
            <person name="Op den Camp H."/>
            <person name="Overmann J."/>
            <person name="Amann R."/>
            <person name="Jetten M.S.M."/>
            <person name="Mascher T."/>
            <person name="Medema M.H."/>
            <person name="Devos D.P."/>
            <person name="Kaster A.-K."/>
            <person name="Ovreas L."/>
            <person name="Rohde M."/>
            <person name="Galperin M.Y."/>
            <person name="Jogler C."/>
        </authorList>
    </citation>
    <scope>NUCLEOTIDE SEQUENCE [LARGE SCALE GENOMIC DNA]</scope>
    <source>
        <strain evidence="2 3">V144</strain>
    </source>
</reference>
<dbReference type="Gene3D" id="1.20.120.450">
    <property type="entry name" value="dinb family like domain"/>
    <property type="match status" value="1"/>
</dbReference>
<keyword evidence="2" id="KW-0378">Hydrolase</keyword>
<gene>
    <name evidence="2" type="primary">yfiT</name>
    <name evidence="2" type="ORF">V144x_19720</name>
</gene>